<keyword evidence="1" id="KW-1133">Transmembrane helix</keyword>
<protein>
    <submittedName>
        <fullName evidence="2">Uncharacterized protein</fullName>
    </submittedName>
</protein>
<evidence type="ECO:0000313" key="2">
    <source>
        <dbReference type="EMBL" id="CEG36040.1"/>
    </source>
</evidence>
<feature type="transmembrane region" description="Helical" evidence="1">
    <location>
        <begin position="60"/>
        <end position="80"/>
    </location>
</feature>
<accession>A0A0P1A7D0</accession>
<sequence>MARLGLSDSMRSTTSIDEIGHQHSASPPQPLRRPWTASKAKVRKLVNEQKFRKKTLTLLFLNPLRLIVGGVLAILVQIGASKIFGATMQTWVGNHVSSDAQFERMDKSIDLLGGDTWRLQTTANRFLQSCQEVRSAASSQSKVFQLTFTRNFDDKVKTQIAEHEVMMKEVIQYYGQQKRQVLESRKQLMRTIMMKDVALFAEIVQQQEGSNYQSFDRFEGYGQDTKADHYKSFAFYTIIALASIIYMWASLSHMYKCYILKNTWTWFPISKALAWLKTLLGSVMVIKDPRQSSRSQSHVALNDPIL</sequence>
<dbReference type="Proteomes" id="UP000054928">
    <property type="component" value="Unassembled WGS sequence"/>
</dbReference>
<evidence type="ECO:0000256" key="1">
    <source>
        <dbReference type="SAM" id="Phobius"/>
    </source>
</evidence>
<keyword evidence="1" id="KW-0812">Transmembrane</keyword>
<name>A0A0P1A7D0_PLAHL</name>
<dbReference type="GeneID" id="36395416"/>
<keyword evidence="1" id="KW-0472">Membrane</keyword>
<feature type="transmembrane region" description="Helical" evidence="1">
    <location>
        <begin position="233"/>
        <end position="251"/>
    </location>
</feature>
<evidence type="ECO:0000313" key="3">
    <source>
        <dbReference type="Proteomes" id="UP000054928"/>
    </source>
</evidence>
<dbReference type="OrthoDB" id="107715at2759"/>
<dbReference type="EMBL" id="CCYD01000109">
    <property type="protein sequence ID" value="CEG36040.1"/>
    <property type="molecule type" value="Genomic_DNA"/>
</dbReference>
<dbReference type="OMA" id="EDTEPLH"/>
<reference evidence="3" key="1">
    <citation type="submission" date="2014-09" db="EMBL/GenBank/DDBJ databases">
        <authorList>
            <person name="Sharma Rahul"/>
            <person name="Thines Marco"/>
        </authorList>
    </citation>
    <scope>NUCLEOTIDE SEQUENCE [LARGE SCALE GENOMIC DNA]</scope>
</reference>
<dbReference type="AlphaFoldDB" id="A0A0P1A7D0"/>
<organism evidence="2 3">
    <name type="scientific">Plasmopara halstedii</name>
    <name type="common">Downy mildew of sunflower</name>
    <dbReference type="NCBI Taxonomy" id="4781"/>
    <lineage>
        <taxon>Eukaryota</taxon>
        <taxon>Sar</taxon>
        <taxon>Stramenopiles</taxon>
        <taxon>Oomycota</taxon>
        <taxon>Peronosporomycetes</taxon>
        <taxon>Peronosporales</taxon>
        <taxon>Peronosporaceae</taxon>
        <taxon>Plasmopara</taxon>
    </lineage>
</organism>
<dbReference type="RefSeq" id="XP_024572409.1">
    <property type="nucleotide sequence ID" value="XM_024730869.1"/>
</dbReference>
<keyword evidence="3" id="KW-1185">Reference proteome</keyword>
<proteinExistence type="predicted"/>